<organism evidence="2 3">
    <name type="scientific">Leucothrix pacifica</name>
    <dbReference type="NCBI Taxonomy" id="1247513"/>
    <lineage>
        <taxon>Bacteria</taxon>
        <taxon>Pseudomonadati</taxon>
        <taxon>Pseudomonadota</taxon>
        <taxon>Gammaproteobacteria</taxon>
        <taxon>Thiotrichales</taxon>
        <taxon>Thiotrichaceae</taxon>
        <taxon>Leucothrix</taxon>
    </lineage>
</organism>
<evidence type="ECO:0000313" key="2">
    <source>
        <dbReference type="EMBL" id="PWR00019.1"/>
    </source>
</evidence>
<proteinExistence type="predicted"/>
<keyword evidence="1" id="KW-0472">Membrane</keyword>
<keyword evidence="3" id="KW-1185">Reference proteome</keyword>
<gene>
    <name evidence="2" type="ORF">DKW60_02425</name>
</gene>
<comment type="caution">
    <text evidence="2">The sequence shown here is derived from an EMBL/GenBank/DDBJ whole genome shotgun (WGS) entry which is preliminary data.</text>
</comment>
<dbReference type="Proteomes" id="UP000245539">
    <property type="component" value="Unassembled WGS sequence"/>
</dbReference>
<reference evidence="2 3" key="1">
    <citation type="submission" date="2018-05" db="EMBL/GenBank/DDBJ databases">
        <title>Leucothrix arctica sp. nov., isolated from Arctic seawater.</title>
        <authorList>
            <person name="Choi A."/>
            <person name="Baek K."/>
        </authorList>
    </citation>
    <scope>NUCLEOTIDE SEQUENCE [LARGE SCALE GENOMIC DNA]</scope>
    <source>
        <strain evidence="2 3">JCM 18388</strain>
    </source>
</reference>
<dbReference type="Pfam" id="PF14316">
    <property type="entry name" value="DUF4381"/>
    <property type="match status" value="1"/>
</dbReference>
<keyword evidence="1" id="KW-1133">Transmembrane helix</keyword>
<sequence length="161" mass="18471">MNPNPLDQLKDIHLPTEVSWWPIAPGWWLLALLVLLVLFTLWKLWRKSRQASQRYQQIVTAVDELEADSQLDEKEWLAALSALLRRLAINLDGRQQSAGLVGKEWLAYLDKQGNTQAFTQGVGQVLASSPYQASVDYNRKELLTLVRRWLKVQSRRGPTHA</sequence>
<feature type="transmembrane region" description="Helical" evidence="1">
    <location>
        <begin position="20"/>
        <end position="45"/>
    </location>
</feature>
<accession>A0A317CN95</accession>
<dbReference type="EMBL" id="QGKM01000005">
    <property type="protein sequence ID" value="PWR00019.1"/>
    <property type="molecule type" value="Genomic_DNA"/>
</dbReference>
<name>A0A317CN95_9GAMM</name>
<keyword evidence="1" id="KW-0812">Transmembrane</keyword>
<dbReference type="AlphaFoldDB" id="A0A317CN95"/>
<dbReference type="RefSeq" id="WP_109836079.1">
    <property type="nucleotide sequence ID" value="NZ_QGKM01000005.1"/>
</dbReference>
<dbReference type="InterPro" id="IPR025489">
    <property type="entry name" value="DUF4381"/>
</dbReference>
<protein>
    <submittedName>
        <fullName evidence="2">DUF4381 domain-containing protein</fullName>
    </submittedName>
</protein>
<evidence type="ECO:0000256" key="1">
    <source>
        <dbReference type="SAM" id="Phobius"/>
    </source>
</evidence>
<dbReference type="OrthoDB" id="283083at2"/>
<evidence type="ECO:0000313" key="3">
    <source>
        <dbReference type="Proteomes" id="UP000245539"/>
    </source>
</evidence>